<evidence type="ECO:0000313" key="5">
    <source>
        <dbReference type="Proteomes" id="UP000593567"/>
    </source>
</evidence>
<evidence type="ECO:0000256" key="1">
    <source>
        <dbReference type="SAM" id="MobiDB-lite"/>
    </source>
</evidence>
<protein>
    <submittedName>
        <fullName evidence="4">Uncharacterized protein</fullName>
    </submittedName>
</protein>
<dbReference type="EMBL" id="VXIV02002908">
    <property type="protein sequence ID" value="KAF6022068.1"/>
    <property type="molecule type" value="Genomic_DNA"/>
</dbReference>
<name>A0A7J7J9N4_BUGNE</name>
<evidence type="ECO:0000256" key="3">
    <source>
        <dbReference type="SAM" id="SignalP"/>
    </source>
</evidence>
<keyword evidence="3" id="KW-0732">Signal</keyword>
<gene>
    <name evidence="4" type="ORF">EB796_019617</name>
</gene>
<feature type="region of interest" description="Disordered" evidence="1">
    <location>
        <begin position="339"/>
        <end position="369"/>
    </location>
</feature>
<dbReference type="AlphaFoldDB" id="A0A7J7J9N4"/>
<dbReference type="Gene3D" id="2.120.10.30">
    <property type="entry name" value="TolB, C-terminal domain"/>
    <property type="match status" value="2"/>
</dbReference>
<sequence>MWNKLLNLLLLAVTIIIVGITPVASDEDLEQFAVYSKAVNDIKFVVVTDFTQPEIEERVWHMEESDAEVDIYYIADGSRLIKYEDSSGDQITLTAPGEFTQITGFSQVNDTTILLVDSLSHCLKWFDVPSSSTSLAAGSCNSSGHVDGELLTARFSTPRQVTRNNQDGSLYLSDSGNNAIRLLAGELASTMITLDDSPHGIYYDNRHKQLYVTTTSRFIRINPATNIVTPLIESTTVGFKDGGLNWAQMNSPFEIKKIARYVILVADTLNNRLRVVNTRADTVSSICSSDDEDLTSIDKCNLYQPLSLMRYKSGAVLIGGNSSEMKLLNYVLDRPTPVPFPKPPMKPMKPPTTTKEDLSGSTSNTGSSPSTTVVIAVSVATVGVILIVVIISLSCLLYKRASKSRYVLELTIDVYFDQLNL</sequence>
<dbReference type="OrthoDB" id="109250at2759"/>
<keyword evidence="2" id="KW-0472">Membrane</keyword>
<proteinExistence type="predicted"/>
<dbReference type="InterPro" id="IPR011042">
    <property type="entry name" value="6-blade_b-propeller_TolB-like"/>
</dbReference>
<keyword evidence="2" id="KW-1133">Transmembrane helix</keyword>
<keyword evidence="2" id="KW-0812">Transmembrane</keyword>
<feature type="transmembrane region" description="Helical" evidence="2">
    <location>
        <begin position="373"/>
        <end position="398"/>
    </location>
</feature>
<evidence type="ECO:0000313" key="4">
    <source>
        <dbReference type="EMBL" id="KAF6022068.1"/>
    </source>
</evidence>
<feature type="chain" id="PRO_5029711666" evidence="3">
    <location>
        <begin position="26"/>
        <end position="421"/>
    </location>
</feature>
<comment type="caution">
    <text evidence="4">The sequence shown here is derived from an EMBL/GenBank/DDBJ whole genome shotgun (WGS) entry which is preliminary data.</text>
</comment>
<evidence type="ECO:0000256" key="2">
    <source>
        <dbReference type="SAM" id="Phobius"/>
    </source>
</evidence>
<reference evidence="4" key="1">
    <citation type="submission" date="2020-06" db="EMBL/GenBank/DDBJ databases">
        <title>Draft genome of Bugula neritina, a colonial animal packing powerful symbionts and potential medicines.</title>
        <authorList>
            <person name="Rayko M."/>
        </authorList>
    </citation>
    <scope>NUCLEOTIDE SEQUENCE [LARGE SCALE GENOMIC DNA]</scope>
    <source>
        <strain evidence="4">Kwan_BN1</strain>
    </source>
</reference>
<dbReference type="SUPFAM" id="SSF101898">
    <property type="entry name" value="NHL repeat"/>
    <property type="match status" value="1"/>
</dbReference>
<dbReference type="Proteomes" id="UP000593567">
    <property type="component" value="Unassembled WGS sequence"/>
</dbReference>
<keyword evidence="5" id="KW-1185">Reference proteome</keyword>
<feature type="signal peptide" evidence="3">
    <location>
        <begin position="1"/>
        <end position="25"/>
    </location>
</feature>
<feature type="compositionally biased region" description="Low complexity" evidence="1">
    <location>
        <begin position="359"/>
        <end position="369"/>
    </location>
</feature>
<feature type="compositionally biased region" description="Pro residues" evidence="1">
    <location>
        <begin position="339"/>
        <end position="350"/>
    </location>
</feature>
<accession>A0A7J7J9N4</accession>
<organism evidence="4 5">
    <name type="scientific">Bugula neritina</name>
    <name type="common">Brown bryozoan</name>
    <name type="synonym">Sertularia neritina</name>
    <dbReference type="NCBI Taxonomy" id="10212"/>
    <lineage>
        <taxon>Eukaryota</taxon>
        <taxon>Metazoa</taxon>
        <taxon>Spiralia</taxon>
        <taxon>Lophotrochozoa</taxon>
        <taxon>Bryozoa</taxon>
        <taxon>Gymnolaemata</taxon>
        <taxon>Cheilostomatida</taxon>
        <taxon>Flustrina</taxon>
        <taxon>Buguloidea</taxon>
        <taxon>Bugulidae</taxon>
        <taxon>Bugula</taxon>
    </lineage>
</organism>
<dbReference type="PANTHER" id="PTHR13833">
    <property type="match status" value="1"/>
</dbReference>
<dbReference type="PANTHER" id="PTHR13833:SF71">
    <property type="entry name" value="NHL DOMAIN-CONTAINING PROTEIN"/>
    <property type="match status" value="1"/>
</dbReference>